<dbReference type="AlphaFoldDB" id="A0A4Z0Q294"/>
<evidence type="ECO:0000313" key="4">
    <source>
        <dbReference type="EMBL" id="TGE24208.1"/>
    </source>
</evidence>
<dbReference type="Pfam" id="PF08445">
    <property type="entry name" value="FR47"/>
    <property type="match status" value="1"/>
</dbReference>
<proteinExistence type="predicted"/>
<dbReference type="Gene3D" id="3.40.630.30">
    <property type="match status" value="1"/>
</dbReference>
<name>A0A4Z0Q294_9BACT</name>
<dbReference type="InterPro" id="IPR000182">
    <property type="entry name" value="GNAT_dom"/>
</dbReference>
<feature type="domain" description="N-acetyltransferase" evidence="3">
    <location>
        <begin position="99"/>
        <end position="228"/>
    </location>
</feature>
<dbReference type="InterPro" id="IPR016181">
    <property type="entry name" value="Acyl_CoA_acyltransferase"/>
</dbReference>
<sequence length="228" mass="24888">MAHLLDNPIWHALTTGNQHLALGSASARCFPPEVGPLAGLQDNRATDLTCLLDLVPAGQPVVLFTPGPLPLTDAWQPLAQKDLLQLVYSRPAPAPQPGPVLRPLTQQHVPAMLALTALTNPGPFRSRTIELGTYYGIFDGARLVAMAGHRLRPEPYAEVSAVCTHPEYLGRGYAGLLVGQLLREMQAAGHRPFLHVLATNTGALALYQRLGFQLRRQLQVYYLQRATR</sequence>
<dbReference type="PANTHER" id="PTHR43420">
    <property type="entry name" value="ACETYLTRANSFERASE"/>
    <property type="match status" value="1"/>
</dbReference>
<dbReference type="OrthoDB" id="9797456at2"/>
<evidence type="ECO:0000259" key="3">
    <source>
        <dbReference type="PROSITE" id="PS51186"/>
    </source>
</evidence>
<dbReference type="RefSeq" id="WP_135461557.1">
    <property type="nucleotide sequence ID" value="NZ_SRLC01000001.1"/>
</dbReference>
<dbReference type="GO" id="GO:0016747">
    <property type="term" value="F:acyltransferase activity, transferring groups other than amino-acyl groups"/>
    <property type="evidence" value="ECO:0007669"/>
    <property type="project" value="InterPro"/>
</dbReference>
<accession>A0A4Z0Q294</accession>
<dbReference type="InterPro" id="IPR013653">
    <property type="entry name" value="GCN5-like_dom"/>
</dbReference>
<dbReference type="Proteomes" id="UP000297549">
    <property type="component" value="Unassembled WGS sequence"/>
</dbReference>
<protein>
    <submittedName>
        <fullName evidence="4">GNAT family N-acetyltransferase</fullName>
    </submittedName>
</protein>
<evidence type="ECO:0000256" key="1">
    <source>
        <dbReference type="ARBA" id="ARBA00022679"/>
    </source>
</evidence>
<evidence type="ECO:0000256" key="2">
    <source>
        <dbReference type="ARBA" id="ARBA00023315"/>
    </source>
</evidence>
<comment type="caution">
    <text evidence="4">The sequence shown here is derived from an EMBL/GenBank/DDBJ whole genome shotgun (WGS) entry which is preliminary data.</text>
</comment>
<dbReference type="SUPFAM" id="SSF55729">
    <property type="entry name" value="Acyl-CoA N-acyltransferases (Nat)"/>
    <property type="match status" value="1"/>
</dbReference>
<dbReference type="PANTHER" id="PTHR43420:SF3">
    <property type="entry name" value="N-ACETYLTRANSFERASE DOMAIN-CONTAINING PROTEIN"/>
    <property type="match status" value="1"/>
</dbReference>
<keyword evidence="1 4" id="KW-0808">Transferase</keyword>
<keyword evidence="2" id="KW-0012">Acyltransferase</keyword>
<keyword evidence="5" id="KW-1185">Reference proteome</keyword>
<dbReference type="PROSITE" id="PS51186">
    <property type="entry name" value="GNAT"/>
    <property type="match status" value="1"/>
</dbReference>
<reference evidence="4 5" key="1">
    <citation type="submission" date="2019-04" db="EMBL/GenBank/DDBJ databases">
        <authorList>
            <person name="Feng G."/>
            <person name="Zhang J."/>
            <person name="Zhu H."/>
        </authorList>
    </citation>
    <scope>NUCLEOTIDE SEQUENCE [LARGE SCALE GENOMIC DNA]</scope>
    <source>
        <strain evidence="4 5">JCM 31653</strain>
    </source>
</reference>
<dbReference type="EMBL" id="SRLC01000001">
    <property type="protein sequence ID" value="TGE24208.1"/>
    <property type="molecule type" value="Genomic_DNA"/>
</dbReference>
<gene>
    <name evidence="4" type="ORF">E5K00_03055</name>
</gene>
<evidence type="ECO:0000313" key="5">
    <source>
        <dbReference type="Proteomes" id="UP000297549"/>
    </source>
</evidence>
<organism evidence="4 5">
    <name type="scientific">Hymenobacter aquaticus</name>
    <dbReference type="NCBI Taxonomy" id="1867101"/>
    <lineage>
        <taxon>Bacteria</taxon>
        <taxon>Pseudomonadati</taxon>
        <taxon>Bacteroidota</taxon>
        <taxon>Cytophagia</taxon>
        <taxon>Cytophagales</taxon>
        <taxon>Hymenobacteraceae</taxon>
        <taxon>Hymenobacter</taxon>
    </lineage>
</organism>
<dbReference type="CDD" id="cd04301">
    <property type="entry name" value="NAT_SF"/>
    <property type="match status" value="1"/>
</dbReference>
<dbReference type="InterPro" id="IPR050680">
    <property type="entry name" value="YpeA/RimI_acetyltransf"/>
</dbReference>